<gene>
    <name evidence="3" type="ORF">LR394_38985</name>
</gene>
<keyword evidence="4" id="KW-1185">Reference proteome</keyword>
<keyword evidence="1" id="KW-0472">Membrane</keyword>
<evidence type="ECO:0000256" key="2">
    <source>
        <dbReference type="SAM" id="SignalP"/>
    </source>
</evidence>
<name>A0A9X1SYG7_9ACTN</name>
<evidence type="ECO:0000256" key="1">
    <source>
        <dbReference type="SAM" id="Phobius"/>
    </source>
</evidence>
<feature type="transmembrane region" description="Helical" evidence="1">
    <location>
        <begin position="119"/>
        <end position="144"/>
    </location>
</feature>
<proteinExistence type="predicted"/>
<dbReference type="RefSeq" id="WP_231449751.1">
    <property type="nucleotide sequence ID" value="NZ_JAJOMB010000036.1"/>
</dbReference>
<organism evidence="3 4">
    <name type="scientific">Kineosporia babensis</name>
    <dbReference type="NCBI Taxonomy" id="499548"/>
    <lineage>
        <taxon>Bacteria</taxon>
        <taxon>Bacillati</taxon>
        <taxon>Actinomycetota</taxon>
        <taxon>Actinomycetes</taxon>
        <taxon>Kineosporiales</taxon>
        <taxon>Kineosporiaceae</taxon>
        <taxon>Kineosporia</taxon>
    </lineage>
</organism>
<keyword evidence="1" id="KW-1133">Transmembrane helix</keyword>
<dbReference type="Pfam" id="PF18895">
    <property type="entry name" value="T4SS_pilin"/>
    <property type="match status" value="1"/>
</dbReference>
<feature type="transmembrane region" description="Helical" evidence="1">
    <location>
        <begin position="84"/>
        <end position="107"/>
    </location>
</feature>
<reference evidence="3" key="1">
    <citation type="submission" date="2021-11" db="EMBL/GenBank/DDBJ databases">
        <title>Streptomyces corallinus and Kineosporia corallina sp. nov., two new coral-derived marine actinobacteria.</title>
        <authorList>
            <person name="Buangrab K."/>
            <person name="Sutthacheep M."/>
            <person name="Yeemin T."/>
            <person name="Harunari E."/>
            <person name="Igarashi Y."/>
            <person name="Sripreechasak P."/>
            <person name="Kanchanasin P."/>
            <person name="Tanasupawat S."/>
            <person name="Phongsopitanun W."/>
        </authorList>
    </citation>
    <scope>NUCLEOTIDE SEQUENCE</scope>
    <source>
        <strain evidence="3">JCM 31032</strain>
    </source>
</reference>
<evidence type="ECO:0000313" key="3">
    <source>
        <dbReference type="EMBL" id="MCD5316899.1"/>
    </source>
</evidence>
<evidence type="ECO:0000313" key="4">
    <source>
        <dbReference type="Proteomes" id="UP001138997"/>
    </source>
</evidence>
<dbReference type="AlphaFoldDB" id="A0A9X1SYG7"/>
<keyword evidence="2" id="KW-0732">Signal</keyword>
<comment type="caution">
    <text evidence="3">The sequence shown here is derived from an EMBL/GenBank/DDBJ whole genome shotgun (WGS) entry which is preliminary data.</text>
</comment>
<accession>A0A9X1SYG7</accession>
<sequence length="147" mass="14925">MTIMVALLVYVLLVLAAPGRASASSSRVLTANLVVAASRPWNAVPAAATSGGAGVLVRSQQLPAPQDPGQAADLPVVINNATDWLRQIALVVATCALTLAGLFYLVARDPQSVDRAKGFASAAVLGYALALLAPQILAIVQSILGVG</sequence>
<feature type="chain" id="PRO_5040932078" evidence="2">
    <location>
        <begin position="24"/>
        <end position="147"/>
    </location>
</feature>
<dbReference type="InterPro" id="IPR043993">
    <property type="entry name" value="T4SS_pilin"/>
</dbReference>
<dbReference type="EMBL" id="JAJOMB010000036">
    <property type="protein sequence ID" value="MCD5316899.1"/>
    <property type="molecule type" value="Genomic_DNA"/>
</dbReference>
<protein>
    <submittedName>
        <fullName evidence="3">Pilin</fullName>
    </submittedName>
</protein>
<dbReference type="Proteomes" id="UP001138997">
    <property type="component" value="Unassembled WGS sequence"/>
</dbReference>
<keyword evidence="1" id="KW-0812">Transmembrane</keyword>
<feature type="signal peptide" evidence="2">
    <location>
        <begin position="1"/>
        <end position="23"/>
    </location>
</feature>